<evidence type="ECO:0000313" key="3">
    <source>
        <dbReference type="Proteomes" id="UP000796761"/>
    </source>
</evidence>
<protein>
    <submittedName>
        <fullName evidence="2">Uncharacterized protein</fullName>
    </submittedName>
</protein>
<dbReference type="Proteomes" id="UP000796761">
    <property type="component" value="Unassembled WGS sequence"/>
</dbReference>
<evidence type="ECO:0000313" key="2">
    <source>
        <dbReference type="EMBL" id="TRZ21203.1"/>
    </source>
</evidence>
<feature type="compositionally biased region" description="Basic and acidic residues" evidence="1">
    <location>
        <begin position="98"/>
        <end position="119"/>
    </location>
</feature>
<organism evidence="2 3">
    <name type="scientific">Zosterops borbonicus</name>
    <dbReference type="NCBI Taxonomy" id="364589"/>
    <lineage>
        <taxon>Eukaryota</taxon>
        <taxon>Metazoa</taxon>
        <taxon>Chordata</taxon>
        <taxon>Craniata</taxon>
        <taxon>Vertebrata</taxon>
        <taxon>Euteleostomi</taxon>
        <taxon>Archelosauria</taxon>
        <taxon>Archosauria</taxon>
        <taxon>Dinosauria</taxon>
        <taxon>Saurischia</taxon>
        <taxon>Theropoda</taxon>
        <taxon>Coelurosauria</taxon>
        <taxon>Aves</taxon>
        <taxon>Neognathae</taxon>
        <taxon>Neoaves</taxon>
        <taxon>Telluraves</taxon>
        <taxon>Australaves</taxon>
        <taxon>Passeriformes</taxon>
        <taxon>Sylvioidea</taxon>
        <taxon>Zosteropidae</taxon>
        <taxon>Zosterops</taxon>
    </lineage>
</organism>
<gene>
    <name evidence="2" type="ORF">HGM15179_005964</name>
</gene>
<dbReference type="AlphaFoldDB" id="A0A8K1GNE7"/>
<keyword evidence="3" id="KW-1185">Reference proteome</keyword>
<sequence>MNNHFGVFGTTYLLQDKDVNKCSITALNCKVFGEGVGFCPSSGVGSCLPTAHAMSCWGVEANSSQELPVWIALGDEQGQAAIQADTLKDNITTVGIEGIKESNGEGGSERKKYQRENPHETQSPLY</sequence>
<dbReference type="EMBL" id="SWJQ01000131">
    <property type="protein sequence ID" value="TRZ21203.1"/>
    <property type="molecule type" value="Genomic_DNA"/>
</dbReference>
<reference evidence="2" key="1">
    <citation type="submission" date="2019-04" db="EMBL/GenBank/DDBJ databases">
        <title>Genome assembly of Zosterops borbonicus 15179.</title>
        <authorList>
            <person name="Leroy T."/>
            <person name="Anselmetti Y."/>
            <person name="Tilak M.-K."/>
            <person name="Nabholz B."/>
        </authorList>
    </citation>
    <scope>NUCLEOTIDE SEQUENCE</scope>
    <source>
        <strain evidence="2">HGM_15179</strain>
        <tissue evidence="2">Muscle</tissue>
    </source>
</reference>
<accession>A0A8K1GNE7</accession>
<name>A0A8K1GNE7_9PASS</name>
<comment type="caution">
    <text evidence="2">The sequence shown here is derived from an EMBL/GenBank/DDBJ whole genome shotgun (WGS) entry which is preliminary data.</text>
</comment>
<proteinExistence type="predicted"/>
<feature type="region of interest" description="Disordered" evidence="1">
    <location>
        <begin position="97"/>
        <end position="126"/>
    </location>
</feature>
<evidence type="ECO:0000256" key="1">
    <source>
        <dbReference type="SAM" id="MobiDB-lite"/>
    </source>
</evidence>